<dbReference type="InterPro" id="IPR005074">
    <property type="entry name" value="Peptidase_C39"/>
</dbReference>
<dbReference type="Gene3D" id="1.20.1560.10">
    <property type="entry name" value="ABC transporter type 1, transmembrane domain"/>
    <property type="match status" value="1"/>
</dbReference>
<feature type="domain" description="Peptidase C39" evidence="14">
    <location>
        <begin position="25"/>
        <end position="144"/>
    </location>
</feature>
<dbReference type="GO" id="GO:0034040">
    <property type="term" value="F:ATPase-coupled lipid transmembrane transporter activity"/>
    <property type="evidence" value="ECO:0007669"/>
    <property type="project" value="TreeGrafter"/>
</dbReference>
<comment type="subcellular location">
    <subcellularLocation>
        <location evidence="1">Cell membrane</location>
        <topology evidence="1">Multi-pass membrane protein</topology>
    </subcellularLocation>
</comment>
<dbReference type="AlphaFoldDB" id="A0A5P2H081"/>
<dbReference type="InterPro" id="IPR039421">
    <property type="entry name" value="Type_1_exporter"/>
</dbReference>
<dbReference type="CDD" id="cd03228">
    <property type="entry name" value="ABCC_MRP_Like"/>
    <property type="match status" value="1"/>
</dbReference>
<protein>
    <submittedName>
        <fullName evidence="15">ATP-binding cassette domain-containing protein</fullName>
    </submittedName>
</protein>
<dbReference type="GO" id="GO:0015031">
    <property type="term" value="P:protein transport"/>
    <property type="evidence" value="ECO:0007669"/>
    <property type="project" value="UniProtKB-KW"/>
</dbReference>
<proteinExistence type="predicted"/>
<dbReference type="GO" id="GO:0006508">
    <property type="term" value="P:proteolysis"/>
    <property type="evidence" value="ECO:0007669"/>
    <property type="project" value="InterPro"/>
</dbReference>
<dbReference type="RefSeq" id="WP_150371391.1">
    <property type="nucleotide sequence ID" value="NZ_CP044065.1"/>
</dbReference>
<dbReference type="PROSITE" id="PS50990">
    <property type="entry name" value="PEPTIDASE_C39"/>
    <property type="match status" value="1"/>
</dbReference>
<feature type="domain" description="ABC transmembrane type-1" evidence="13">
    <location>
        <begin position="174"/>
        <end position="453"/>
    </location>
</feature>
<dbReference type="SMART" id="SM00382">
    <property type="entry name" value="AAA"/>
    <property type="match status" value="1"/>
</dbReference>
<dbReference type="GO" id="GO:0043213">
    <property type="term" value="P:bacteriocin transport"/>
    <property type="evidence" value="ECO:0007669"/>
    <property type="project" value="UniProtKB-KW"/>
</dbReference>
<reference evidence="15 16" key="1">
    <citation type="submission" date="2019-09" db="EMBL/GenBank/DDBJ databases">
        <title>FDA dAtabase for Regulatory Grade micrObial Sequences (FDA-ARGOS): Supporting development and validation of Infectious Disease Dx tests.</title>
        <authorList>
            <person name="Sciortino C."/>
            <person name="Tallon L."/>
            <person name="Sadzewicz L."/>
            <person name="Vavikolanu K."/>
            <person name="Mehta A."/>
            <person name="Aluvathingal J."/>
            <person name="Nadendla S."/>
            <person name="Nandy P."/>
            <person name="Geyer C."/>
            <person name="Yan Y."/>
            <person name="Sichtig H."/>
        </authorList>
    </citation>
    <scope>NUCLEOTIDE SEQUENCE [LARGE SCALE GENOMIC DNA]</scope>
    <source>
        <strain evidence="15 16">FDAARGOS_664</strain>
    </source>
</reference>
<dbReference type="PANTHER" id="PTHR24221">
    <property type="entry name" value="ATP-BINDING CASSETTE SUB-FAMILY B"/>
    <property type="match status" value="1"/>
</dbReference>
<name>A0A5P2H081_9BURK</name>
<feature type="transmembrane region" description="Helical" evidence="11">
    <location>
        <begin position="207"/>
        <end position="225"/>
    </location>
</feature>
<feature type="transmembrane region" description="Helical" evidence="11">
    <location>
        <begin position="285"/>
        <end position="305"/>
    </location>
</feature>
<evidence type="ECO:0000256" key="11">
    <source>
        <dbReference type="SAM" id="Phobius"/>
    </source>
</evidence>
<evidence type="ECO:0000256" key="4">
    <source>
        <dbReference type="ARBA" id="ARBA00022692"/>
    </source>
</evidence>
<dbReference type="SUPFAM" id="SSF90123">
    <property type="entry name" value="ABC transporter transmembrane region"/>
    <property type="match status" value="1"/>
</dbReference>
<dbReference type="EMBL" id="CP044065">
    <property type="protein sequence ID" value="QET01337.1"/>
    <property type="molecule type" value="Genomic_DNA"/>
</dbReference>
<feature type="transmembrane region" description="Helical" evidence="11">
    <location>
        <begin position="311"/>
        <end position="329"/>
    </location>
</feature>
<dbReference type="GO" id="GO:0005524">
    <property type="term" value="F:ATP binding"/>
    <property type="evidence" value="ECO:0007669"/>
    <property type="project" value="UniProtKB-KW"/>
</dbReference>
<evidence type="ECO:0000256" key="7">
    <source>
        <dbReference type="ARBA" id="ARBA00022927"/>
    </source>
</evidence>
<dbReference type="PROSITE" id="PS50929">
    <property type="entry name" value="ABC_TM1F"/>
    <property type="match status" value="1"/>
</dbReference>
<evidence type="ECO:0000256" key="1">
    <source>
        <dbReference type="ARBA" id="ARBA00004651"/>
    </source>
</evidence>
<dbReference type="GO" id="GO:0008233">
    <property type="term" value="F:peptidase activity"/>
    <property type="evidence" value="ECO:0007669"/>
    <property type="project" value="InterPro"/>
</dbReference>
<evidence type="ECO:0000313" key="15">
    <source>
        <dbReference type="EMBL" id="QET01337.1"/>
    </source>
</evidence>
<feature type="transmembrane region" description="Helical" evidence="11">
    <location>
        <begin position="397"/>
        <end position="418"/>
    </location>
</feature>
<keyword evidence="8 11" id="KW-1133">Transmembrane helix</keyword>
<evidence type="ECO:0000256" key="9">
    <source>
        <dbReference type="ARBA" id="ARBA00023136"/>
    </source>
</evidence>
<evidence type="ECO:0000256" key="3">
    <source>
        <dbReference type="ARBA" id="ARBA00022519"/>
    </source>
</evidence>
<dbReference type="InterPro" id="IPR003439">
    <property type="entry name" value="ABC_transporter-like_ATP-bd"/>
</dbReference>
<dbReference type="GO" id="GO:0016887">
    <property type="term" value="F:ATP hydrolysis activity"/>
    <property type="evidence" value="ECO:0007669"/>
    <property type="project" value="InterPro"/>
</dbReference>
<keyword evidence="7" id="KW-0653">Protein transport</keyword>
<gene>
    <name evidence="15" type="ORF">FOB72_04325</name>
</gene>
<keyword evidence="5" id="KW-0547">Nucleotide-binding</keyword>
<evidence type="ECO:0000259" key="13">
    <source>
        <dbReference type="PROSITE" id="PS50929"/>
    </source>
</evidence>
<dbReference type="InterPro" id="IPR011527">
    <property type="entry name" value="ABC1_TM_dom"/>
</dbReference>
<keyword evidence="4 11" id="KW-0812">Transmembrane</keyword>
<evidence type="ECO:0000259" key="12">
    <source>
        <dbReference type="PROSITE" id="PS50893"/>
    </source>
</evidence>
<dbReference type="Proteomes" id="UP000322822">
    <property type="component" value="Chromosome 1"/>
</dbReference>
<keyword evidence="3" id="KW-0997">Cell inner membrane</keyword>
<dbReference type="OrthoDB" id="8554730at2"/>
<dbReference type="PROSITE" id="PS50893">
    <property type="entry name" value="ABC_TRANSPORTER_2"/>
    <property type="match status" value="1"/>
</dbReference>
<feature type="domain" description="ABC transporter" evidence="12">
    <location>
        <begin position="487"/>
        <end position="706"/>
    </location>
</feature>
<keyword evidence="9 11" id="KW-0472">Membrane</keyword>
<feature type="transmembrane region" description="Helical" evidence="11">
    <location>
        <begin position="165"/>
        <end position="187"/>
    </location>
</feature>
<dbReference type="Pfam" id="PF00664">
    <property type="entry name" value="ABC_membrane"/>
    <property type="match status" value="1"/>
</dbReference>
<dbReference type="InterPro" id="IPR017871">
    <property type="entry name" value="ABC_transporter-like_CS"/>
</dbReference>
<evidence type="ECO:0000256" key="8">
    <source>
        <dbReference type="ARBA" id="ARBA00022989"/>
    </source>
</evidence>
<evidence type="ECO:0000313" key="16">
    <source>
        <dbReference type="Proteomes" id="UP000322822"/>
    </source>
</evidence>
<feature type="transmembrane region" description="Helical" evidence="11">
    <location>
        <begin position="424"/>
        <end position="450"/>
    </location>
</feature>
<evidence type="ECO:0000256" key="6">
    <source>
        <dbReference type="ARBA" id="ARBA00022840"/>
    </source>
</evidence>
<dbReference type="InterPro" id="IPR003593">
    <property type="entry name" value="AAA+_ATPase"/>
</dbReference>
<dbReference type="InterPro" id="IPR027417">
    <property type="entry name" value="P-loop_NTPase"/>
</dbReference>
<evidence type="ECO:0000259" key="14">
    <source>
        <dbReference type="PROSITE" id="PS50990"/>
    </source>
</evidence>
<dbReference type="Pfam" id="PF00005">
    <property type="entry name" value="ABC_tran"/>
    <property type="match status" value="1"/>
</dbReference>
<keyword evidence="10" id="KW-0080">Bacteriocin transport</keyword>
<dbReference type="PANTHER" id="PTHR24221:SF654">
    <property type="entry name" value="ATP-BINDING CASSETTE SUB-FAMILY B MEMBER 6"/>
    <property type="match status" value="1"/>
</dbReference>
<dbReference type="PROSITE" id="PS00211">
    <property type="entry name" value="ABC_TRANSPORTER_1"/>
    <property type="match status" value="1"/>
</dbReference>
<keyword evidence="7" id="KW-0813">Transport</keyword>
<dbReference type="Gene3D" id="3.90.70.10">
    <property type="entry name" value="Cysteine proteinases"/>
    <property type="match status" value="1"/>
</dbReference>
<dbReference type="Pfam" id="PF03412">
    <property type="entry name" value="Peptidase_C39"/>
    <property type="match status" value="1"/>
</dbReference>
<dbReference type="Gene3D" id="3.40.50.300">
    <property type="entry name" value="P-loop containing nucleotide triphosphate hydrolases"/>
    <property type="match status" value="1"/>
</dbReference>
<keyword evidence="6 15" id="KW-0067">ATP-binding</keyword>
<accession>A0A5P2H081</accession>
<dbReference type="InterPro" id="IPR036640">
    <property type="entry name" value="ABC1_TM_sf"/>
</dbReference>
<evidence type="ECO:0000256" key="2">
    <source>
        <dbReference type="ARBA" id="ARBA00022475"/>
    </source>
</evidence>
<organism evidence="15 16">
    <name type="scientific">Cupriavidus pauculus</name>
    <dbReference type="NCBI Taxonomy" id="82633"/>
    <lineage>
        <taxon>Bacteria</taxon>
        <taxon>Pseudomonadati</taxon>
        <taxon>Pseudomonadota</taxon>
        <taxon>Betaproteobacteria</taxon>
        <taxon>Burkholderiales</taxon>
        <taxon>Burkholderiaceae</taxon>
        <taxon>Cupriavidus</taxon>
    </lineage>
</organism>
<dbReference type="SUPFAM" id="SSF52540">
    <property type="entry name" value="P-loop containing nucleoside triphosphate hydrolases"/>
    <property type="match status" value="1"/>
</dbReference>
<keyword evidence="2" id="KW-1003">Cell membrane</keyword>
<evidence type="ECO:0000256" key="10">
    <source>
        <dbReference type="ARBA" id="ARBA00043264"/>
    </source>
</evidence>
<dbReference type="GO" id="GO:0005886">
    <property type="term" value="C:plasma membrane"/>
    <property type="evidence" value="ECO:0007669"/>
    <property type="project" value="UniProtKB-SubCell"/>
</dbReference>
<dbReference type="GO" id="GO:0140359">
    <property type="term" value="F:ABC-type transporter activity"/>
    <property type="evidence" value="ECO:0007669"/>
    <property type="project" value="InterPro"/>
</dbReference>
<evidence type="ECO:0000256" key="5">
    <source>
        <dbReference type="ARBA" id="ARBA00022741"/>
    </source>
</evidence>
<sequence length="707" mass="75787">MSTRTPSRTSFGAIAGLHPIEPVYQGETSECGLACMVMLLKSLGRDATLADLRARHGAPLLGMSLADIADALAQHGIAADPVCFPRDALRELPLPAIVHVGGNHFVLAMRGGGNRMQVFDPAVGMHVMHATELASVASGYALVLDETVRPQPRTSESRRRAWPDVLGMAGGARLVALMLGAGLLAFLTPLFVGMTVDWMLDRENLDLYEKVAFAYLLALAGAFAFDRLTSRAMNRRCAGIGTHAMTHGFGQLLDNRLRYFSRRKPGDIVERLVAFGDAARDRTQLGNAIVCASAIAILTVAVMAWLQPALALVSVVGMIVTGLLTQRYVMQAQVIRVESEVSGAEQRQFLLESVQGITALKSANILHARGIAFTRLAQRVNASWRAGADLELRQRTAYAWIGGTELMITLGIAGRAIMAGELTFGGFYAFAFLRQMAIGAVGQVYGAWLAMRSNRVAEARAEDIFEHEKDPRTTGRSDAERVVPEVLAVRGVSMRHDGGNAVLDDVALEIRRGEKIAIIGSSGAGKTMLLTVLSGLERPGAGVLRIDGAETADWGALRAFCYYQTAFDTLFSGSVADNITMFAAAPDLGLCARTAENLGLATRLAGLPAGLATLISEATASLSAGERQRLLVARALYARLPVSIFDEPTANLDEVSAGLVMRAITSCEGAAVVVTHDRSLLPLFDAVYELRDGALHRIHRFAHQRAC</sequence>